<proteinExistence type="predicted"/>
<dbReference type="Proteomes" id="UP000287352">
    <property type="component" value="Unassembled WGS sequence"/>
</dbReference>
<organism evidence="1 2">
    <name type="scientific">Tengunoibacter tsumagoiensis</name>
    <dbReference type="NCBI Taxonomy" id="2014871"/>
    <lineage>
        <taxon>Bacteria</taxon>
        <taxon>Bacillati</taxon>
        <taxon>Chloroflexota</taxon>
        <taxon>Ktedonobacteria</taxon>
        <taxon>Ktedonobacterales</taxon>
        <taxon>Dictyobacteraceae</taxon>
        <taxon>Tengunoibacter</taxon>
    </lineage>
</organism>
<evidence type="ECO:0000313" key="1">
    <source>
        <dbReference type="EMBL" id="GCE14973.1"/>
    </source>
</evidence>
<evidence type="ECO:0000313" key="2">
    <source>
        <dbReference type="Proteomes" id="UP000287352"/>
    </source>
</evidence>
<protein>
    <submittedName>
        <fullName evidence="1">Uncharacterized protein</fullName>
    </submittedName>
</protein>
<gene>
    <name evidence="1" type="ORF">KTT_48320</name>
</gene>
<dbReference type="EMBL" id="BIFR01000002">
    <property type="protein sequence ID" value="GCE14973.1"/>
    <property type="molecule type" value="Genomic_DNA"/>
</dbReference>
<accession>A0A402A768</accession>
<keyword evidence="2" id="KW-1185">Reference proteome</keyword>
<sequence>MQGPDPIKGCVPALCTSTSGWCSLNTQALNSDSTLSPIIYEANVTGAIRTYHMGPPARETGSYNIEKNSGIFSPA</sequence>
<reference evidence="2" key="1">
    <citation type="submission" date="2018-12" db="EMBL/GenBank/DDBJ databases">
        <title>Tengunoibacter tsumagoiensis gen. nov., sp. nov., Dictyobacter kobayashii sp. nov., D. alpinus sp. nov., and D. joshuensis sp. nov. and description of Dictyobacteraceae fam. nov. within the order Ktedonobacterales isolated from Tengu-no-mugimeshi.</title>
        <authorList>
            <person name="Wang C.M."/>
            <person name="Zheng Y."/>
            <person name="Sakai Y."/>
            <person name="Toyoda A."/>
            <person name="Minakuchi Y."/>
            <person name="Abe K."/>
            <person name="Yokota A."/>
            <person name="Yabe S."/>
        </authorList>
    </citation>
    <scope>NUCLEOTIDE SEQUENCE [LARGE SCALE GENOMIC DNA]</scope>
    <source>
        <strain evidence="2">Uno3</strain>
    </source>
</reference>
<dbReference type="AlphaFoldDB" id="A0A402A768"/>
<name>A0A402A768_9CHLR</name>
<comment type="caution">
    <text evidence="1">The sequence shown here is derived from an EMBL/GenBank/DDBJ whole genome shotgun (WGS) entry which is preliminary data.</text>
</comment>